<dbReference type="GO" id="GO:0003677">
    <property type="term" value="F:DNA binding"/>
    <property type="evidence" value="ECO:0007669"/>
    <property type="project" value="UniProtKB-UniRule"/>
</dbReference>
<dbReference type="PROSITE" id="PS50977">
    <property type="entry name" value="HTH_TETR_2"/>
    <property type="match status" value="1"/>
</dbReference>
<dbReference type="Pfam" id="PF00440">
    <property type="entry name" value="TetR_N"/>
    <property type="match status" value="1"/>
</dbReference>
<dbReference type="Proteomes" id="UP000321291">
    <property type="component" value="Chromosome"/>
</dbReference>
<dbReference type="PANTHER" id="PTHR30328">
    <property type="entry name" value="TRANSCRIPTIONAL REPRESSOR"/>
    <property type="match status" value="1"/>
</dbReference>
<evidence type="ECO:0000313" key="4">
    <source>
        <dbReference type="EMBL" id="QEC73427.1"/>
    </source>
</evidence>
<organism evidence="4 5">
    <name type="scientific">Arachidicoccus ginsenosidivorans</name>
    <dbReference type="NCBI Taxonomy" id="496057"/>
    <lineage>
        <taxon>Bacteria</taxon>
        <taxon>Pseudomonadati</taxon>
        <taxon>Bacteroidota</taxon>
        <taxon>Chitinophagia</taxon>
        <taxon>Chitinophagales</taxon>
        <taxon>Chitinophagaceae</taxon>
        <taxon>Arachidicoccus</taxon>
    </lineage>
</organism>
<evidence type="ECO:0000313" key="5">
    <source>
        <dbReference type="Proteomes" id="UP000321291"/>
    </source>
</evidence>
<dbReference type="PANTHER" id="PTHR30328:SF54">
    <property type="entry name" value="HTH-TYPE TRANSCRIPTIONAL REPRESSOR SCO4008"/>
    <property type="match status" value="1"/>
</dbReference>
<dbReference type="PRINTS" id="PR00455">
    <property type="entry name" value="HTHTETR"/>
</dbReference>
<protein>
    <submittedName>
        <fullName evidence="4">TetR/AcrR family transcriptional regulator</fullName>
    </submittedName>
</protein>
<dbReference type="SUPFAM" id="SSF48498">
    <property type="entry name" value="Tetracyclin repressor-like, C-terminal domain"/>
    <property type="match status" value="1"/>
</dbReference>
<accession>A0A5B8VP75</accession>
<dbReference type="Pfam" id="PF08359">
    <property type="entry name" value="TetR_C_4"/>
    <property type="match status" value="1"/>
</dbReference>
<dbReference type="EMBL" id="CP042434">
    <property type="protein sequence ID" value="QEC73427.1"/>
    <property type="molecule type" value="Genomic_DNA"/>
</dbReference>
<dbReference type="PROSITE" id="PS01081">
    <property type="entry name" value="HTH_TETR_1"/>
    <property type="match status" value="1"/>
</dbReference>
<dbReference type="InterPro" id="IPR023772">
    <property type="entry name" value="DNA-bd_HTH_TetR-type_CS"/>
</dbReference>
<evidence type="ECO:0000259" key="3">
    <source>
        <dbReference type="PROSITE" id="PS50977"/>
    </source>
</evidence>
<dbReference type="InterPro" id="IPR013570">
    <property type="entry name" value="Tscrpt_reg_YsiA_C"/>
</dbReference>
<feature type="domain" description="HTH tetR-type" evidence="3">
    <location>
        <begin position="2"/>
        <end position="62"/>
    </location>
</feature>
<dbReference type="AlphaFoldDB" id="A0A5B8VP75"/>
<dbReference type="InterPro" id="IPR050109">
    <property type="entry name" value="HTH-type_TetR-like_transc_reg"/>
</dbReference>
<keyword evidence="5" id="KW-1185">Reference proteome</keyword>
<keyword evidence="1 2" id="KW-0238">DNA-binding</keyword>
<gene>
    <name evidence="4" type="ORF">FSB73_18935</name>
</gene>
<dbReference type="InterPro" id="IPR001647">
    <property type="entry name" value="HTH_TetR"/>
</dbReference>
<dbReference type="Gene3D" id="1.10.357.10">
    <property type="entry name" value="Tetracycline Repressor, domain 2"/>
    <property type="match status" value="1"/>
</dbReference>
<dbReference type="SUPFAM" id="SSF46689">
    <property type="entry name" value="Homeodomain-like"/>
    <property type="match status" value="1"/>
</dbReference>
<dbReference type="InterPro" id="IPR009057">
    <property type="entry name" value="Homeodomain-like_sf"/>
</dbReference>
<evidence type="ECO:0000256" key="2">
    <source>
        <dbReference type="PROSITE-ProRule" id="PRU00335"/>
    </source>
</evidence>
<feature type="DNA-binding region" description="H-T-H motif" evidence="2">
    <location>
        <begin position="25"/>
        <end position="44"/>
    </location>
</feature>
<dbReference type="RefSeq" id="WP_146785788.1">
    <property type="nucleotide sequence ID" value="NZ_CP042434.1"/>
</dbReference>
<dbReference type="InterPro" id="IPR036271">
    <property type="entry name" value="Tet_transcr_reg_TetR-rel_C_sf"/>
</dbReference>
<dbReference type="OrthoDB" id="9789566at2"/>
<evidence type="ECO:0000256" key="1">
    <source>
        <dbReference type="ARBA" id="ARBA00023125"/>
    </source>
</evidence>
<sequence>MSDKKSHIVNIAIELFSKNGFEGTSMRDLASAAGVNIAMINYYFGSKEKLFEAIVEGRSEIVRKEFEELAQDKSLTAIEKMDRIIEMQVNKVLEKRHFHKVLQNEVMLNKRPELNIAIGNIFKKNGMLIKGILEEGINNGEFNKVDYGLITSTIMGTINHVFLSRTICNLIFEQTAQNPDPFENPKIKKRVIAHLKDLIHVYLLKKPEGSSQA</sequence>
<dbReference type="KEGG" id="agi:FSB73_18935"/>
<reference evidence="4 5" key="1">
    <citation type="journal article" date="2017" name="Int. J. Syst. Evol. Microbiol.">
        <title>Arachidicoccus ginsenosidivorans sp. nov., with ginsenoside-converting activity isolated from ginseng cultivating soil.</title>
        <authorList>
            <person name="Siddiqi M.Z."/>
            <person name="Aslam Z."/>
            <person name="Im W.T."/>
        </authorList>
    </citation>
    <scope>NUCLEOTIDE SEQUENCE [LARGE SCALE GENOMIC DNA]</scope>
    <source>
        <strain evidence="4 5">Gsoil 809</strain>
    </source>
</reference>
<proteinExistence type="predicted"/>
<name>A0A5B8VP75_9BACT</name>